<dbReference type="EMBL" id="CM026424">
    <property type="protein sequence ID" value="KAG0580095.1"/>
    <property type="molecule type" value="Genomic_DNA"/>
</dbReference>
<comment type="similarity">
    <text evidence="3">Belongs to the SINA (Seven in absentia) family.</text>
</comment>
<dbReference type="Gene3D" id="3.30.40.10">
    <property type="entry name" value="Zinc/RING finger domain, C3HC4 (zinc finger)"/>
    <property type="match status" value="2"/>
</dbReference>
<evidence type="ECO:0000259" key="11">
    <source>
        <dbReference type="PROSITE" id="PS50089"/>
    </source>
</evidence>
<keyword evidence="8" id="KW-0833">Ubl conjugation pathway</keyword>
<dbReference type="GO" id="GO:0005737">
    <property type="term" value="C:cytoplasm"/>
    <property type="evidence" value="ECO:0007669"/>
    <property type="project" value="TreeGrafter"/>
</dbReference>
<evidence type="ECO:0000259" key="12">
    <source>
        <dbReference type="PROSITE" id="PS51081"/>
    </source>
</evidence>
<sequence length="296" mass="33681">MSSCEENIRTCRNMKNLNMVSREGFEELWFRKRRVESIGEAGSSTTGRKNGYVNLETLECPVCFEIFSGHVFQCPNGHTVCAACCKKIKGCPSCSTPIEQYIRCRAIESVIDTLRVECKHARHGCKTMVKYSKKDEHDSWCGYQQMECPLQVKYGWMAGCEAYKGSKSTIPRHLEEEHNLQILECPKSARSASFEVMISGNFVMLKAKEAWLLLFWRMISDPDKGLKFYCYSFEALKQVEYKLTVKPVSLNGKSKKVYSIQDVVFGVYSPDVDGEEFGYLSVPGKATKFEITLSLC</sequence>
<gene>
    <name evidence="13" type="ORF">KC19_4G146500</name>
</gene>
<comment type="pathway">
    <text evidence="2">Protein modification; protein ubiquitination.</text>
</comment>
<proteinExistence type="inferred from homology"/>
<dbReference type="EC" id="2.3.2.27" evidence="4"/>
<dbReference type="GO" id="GO:0008270">
    <property type="term" value="F:zinc ion binding"/>
    <property type="evidence" value="ECO:0007669"/>
    <property type="project" value="UniProtKB-KW"/>
</dbReference>
<evidence type="ECO:0000256" key="8">
    <source>
        <dbReference type="ARBA" id="ARBA00022786"/>
    </source>
</evidence>
<dbReference type="Pfam" id="PF21362">
    <property type="entry name" value="Sina_RING"/>
    <property type="match status" value="1"/>
</dbReference>
<keyword evidence="7 10" id="KW-0863">Zinc-finger</keyword>
<evidence type="ECO:0000256" key="5">
    <source>
        <dbReference type="ARBA" id="ARBA00022679"/>
    </source>
</evidence>
<evidence type="ECO:0000256" key="10">
    <source>
        <dbReference type="PROSITE-ProRule" id="PRU00455"/>
    </source>
</evidence>
<dbReference type="GO" id="GO:0061630">
    <property type="term" value="F:ubiquitin protein ligase activity"/>
    <property type="evidence" value="ECO:0007669"/>
    <property type="project" value="UniProtKB-EC"/>
</dbReference>
<name>A0A8T0IAR3_CERPU</name>
<keyword evidence="9" id="KW-0862">Zinc</keyword>
<dbReference type="CDD" id="cd16571">
    <property type="entry name" value="RING-HC_SIAHs"/>
    <property type="match status" value="1"/>
</dbReference>
<dbReference type="PANTHER" id="PTHR10315">
    <property type="entry name" value="E3 UBIQUITIN PROTEIN LIGASE SIAH"/>
    <property type="match status" value="1"/>
</dbReference>
<keyword evidence="5" id="KW-0808">Transferase</keyword>
<evidence type="ECO:0000256" key="6">
    <source>
        <dbReference type="ARBA" id="ARBA00022723"/>
    </source>
</evidence>
<dbReference type="SUPFAM" id="SSF49599">
    <property type="entry name" value="TRAF domain-like"/>
    <property type="match status" value="1"/>
</dbReference>
<accession>A0A8T0IAR3</accession>
<evidence type="ECO:0000256" key="9">
    <source>
        <dbReference type="ARBA" id="ARBA00022833"/>
    </source>
</evidence>
<dbReference type="PROSITE" id="PS51081">
    <property type="entry name" value="ZF_SIAH"/>
    <property type="match status" value="1"/>
</dbReference>
<dbReference type="InterPro" id="IPR013083">
    <property type="entry name" value="Znf_RING/FYVE/PHD"/>
</dbReference>
<protein>
    <recommendedName>
        <fullName evidence="4">RING-type E3 ubiquitin transferase</fullName>
        <ecNumber evidence="4">2.3.2.27</ecNumber>
    </recommendedName>
</protein>
<evidence type="ECO:0000256" key="2">
    <source>
        <dbReference type="ARBA" id="ARBA00004906"/>
    </source>
</evidence>
<evidence type="ECO:0000256" key="7">
    <source>
        <dbReference type="ARBA" id="ARBA00022771"/>
    </source>
</evidence>
<dbReference type="InterPro" id="IPR013010">
    <property type="entry name" value="Znf_SIAH"/>
</dbReference>
<dbReference type="PANTHER" id="PTHR10315:SF71">
    <property type="entry name" value="RING-TYPE E3 UBIQUITIN TRANSFERASE"/>
    <property type="match status" value="1"/>
</dbReference>
<feature type="domain" description="SIAH-type" evidence="12">
    <location>
        <begin position="113"/>
        <end position="179"/>
    </location>
</feature>
<evidence type="ECO:0000256" key="1">
    <source>
        <dbReference type="ARBA" id="ARBA00000900"/>
    </source>
</evidence>
<keyword evidence="6" id="KW-0479">Metal-binding</keyword>
<dbReference type="InterPro" id="IPR049548">
    <property type="entry name" value="Sina-like_RING"/>
</dbReference>
<dbReference type="PROSITE" id="PS50089">
    <property type="entry name" value="ZF_RING_2"/>
    <property type="match status" value="1"/>
</dbReference>
<evidence type="ECO:0000256" key="4">
    <source>
        <dbReference type="ARBA" id="ARBA00012483"/>
    </source>
</evidence>
<comment type="catalytic activity">
    <reaction evidence="1">
        <text>S-ubiquitinyl-[E2 ubiquitin-conjugating enzyme]-L-cysteine + [acceptor protein]-L-lysine = [E2 ubiquitin-conjugating enzyme]-L-cysteine + N(6)-ubiquitinyl-[acceptor protein]-L-lysine.</text>
        <dbReference type="EC" id="2.3.2.27"/>
    </reaction>
</comment>
<evidence type="ECO:0000256" key="3">
    <source>
        <dbReference type="ARBA" id="ARBA00009119"/>
    </source>
</evidence>
<keyword evidence="14" id="KW-1185">Reference proteome</keyword>
<reference evidence="13" key="1">
    <citation type="submission" date="2020-06" db="EMBL/GenBank/DDBJ databases">
        <title>WGS assembly of Ceratodon purpureus strain R40.</title>
        <authorList>
            <person name="Carey S.B."/>
            <person name="Jenkins J."/>
            <person name="Shu S."/>
            <person name="Lovell J.T."/>
            <person name="Sreedasyam A."/>
            <person name="Maumus F."/>
            <person name="Tiley G.P."/>
            <person name="Fernandez-Pozo N."/>
            <person name="Barry K."/>
            <person name="Chen C."/>
            <person name="Wang M."/>
            <person name="Lipzen A."/>
            <person name="Daum C."/>
            <person name="Saski C.A."/>
            <person name="Payton A.C."/>
            <person name="Mcbreen J.C."/>
            <person name="Conrad R.E."/>
            <person name="Kollar L.M."/>
            <person name="Olsson S."/>
            <person name="Huttunen S."/>
            <person name="Landis J.B."/>
            <person name="Wickett N.J."/>
            <person name="Johnson M.G."/>
            <person name="Rensing S.A."/>
            <person name="Grimwood J."/>
            <person name="Schmutz J."/>
            <person name="Mcdaniel S.F."/>
        </authorList>
    </citation>
    <scope>NUCLEOTIDE SEQUENCE</scope>
    <source>
        <strain evidence="13">R40</strain>
    </source>
</reference>
<dbReference type="Pfam" id="PF21361">
    <property type="entry name" value="Sina_ZnF"/>
    <property type="match status" value="1"/>
</dbReference>
<feature type="domain" description="RING-type" evidence="11">
    <location>
        <begin position="60"/>
        <end position="95"/>
    </location>
</feature>
<comment type="caution">
    <text evidence="13">The sequence shown here is derived from an EMBL/GenBank/DDBJ whole genome shotgun (WGS) entry which is preliminary data.</text>
</comment>
<dbReference type="Proteomes" id="UP000822688">
    <property type="component" value="Chromosome 4"/>
</dbReference>
<evidence type="ECO:0000313" key="14">
    <source>
        <dbReference type="Proteomes" id="UP000822688"/>
    </source>
</evidence>
<dbReference type="AlphaFoldDB" id="A0A8T0IAR3"/>
<dbReference type="SUPFAM" id="SSF57850">
    <property type="entry name" value="RING/U-box"/>
    <property type="match status" value="1"/>
</dbReference>
<evidence type="ECO:0000313" key="13">
    <source>
        <dbReference type="EMBL" id="KAG0580095.1"/>
    </source>
</evidence>
<dbReference type="InterPro" id="IPR001841">
    <property type="entry name" value="Znf_RING"/>
</dbReference>
<dbReference type="InterPro" id="IPR052088">
    <property type="entry name" value="E3_ubiquitin-ligase_SINA"/>
</dbReference>
<organism evidence="13 14">
    <name type="scientific">Ceratodon purpureus</name>
    <name type="common">Fire moss</name>
    <name type="synonym">Dicranum purpureum</name>
    <dbReference type="NCBI Taxonomy" id="3225"/>
    <lineage>
        <taxon>Eukaryota</taxon>
        <taxon>Viridiplantae</taxon>
        <taxon>Streptophyta</taxon>
        <taxon>Embryophyta</taxon>
        <taxon>Bryophyta</taxon>
        <taxon>Bryophytina</taxon>
        <taxon>Bryopsida</taxon>
        <taxon>Dicranidae</taxon>
        <taxon>Pseudoditrichales</taxon>
        <taxon>Ditrichaceae</taxon>
        <taxon>Ceratodon</taxon>
    </lineage>
</organism>